<evidence type="ECO:0000256" key="8">
    <source>
        <dbReference type="ARBA" id="ARBA00023014"/>
    </source>
</evidence>
<comment type="caution">
    <text evidence="11">The sequence shown here is derived from an EMBL/GenBank/DDBJ whole genome shotgun (WGS) entry which is preliminary data.</text>
</comment>
<dbReference type="InterPro" id="IPR017941">
    <property type="entry name" value="Rieske_2Fe-2S"/>
</dbReference>
<reference evidence="11 12" key="1">
    <citation type="journal article" date="2013" name="Genome Announc.">
        <title>Genome Sequence of the Pyrene- and Fluoranthene-Degrading Bacterium Cycloclasticus sp. Strain PY97M.</title>
        <authorList>
            <person name="Cui Z."/>
            <person name="Xu G."/>
            <person name="Li Q."/>
            <person name="Gao W."/>
            <person name="Zheng L."/>
        </authorList>
    </citation>
    <scope>NUCLEOTIDE SEQUENCE [LARGE SCALE GENOMIC DNA]</scope>
    <source>
        <strain evidence="11 12">PY97M</strain>
    </source>
</reference>
<dbReference type="GO" id="GO:0051537">
    <property type="term" value="F:2 iron, 2 sulfur cluster binding"/>
    <property type="evidence" value="ECO:0007669"/>
    <property type="project" value="UniProtKB-KW"/>
</dbReference>
<protein>
    <submittedName>
        <fullName evidence="11">Aromatic-ring-hydroxylating dioxygenase subunit alpha-like protein</fullName>
    </submittedName>
</protein>
<evidence type="ECO:0000259" key="10">
    <source>
        <dbReference type="PROSITE" id="PS51296"/>
    </source>
</evidence>
<evidence type="ECO:0000256" key="4">
    <source>
        <dbReference type="ARBA" id="ARBA00022797"/>
    </source>
</evidence>
<dbReference type="InterPro" id="IPR036922">
    <property type="entry name" value="Rieske_2Fe-2S_sf"/>
</dbReference>
<dbReference type="InterPro" id="IPR043266">
    <property type="entry name" value="RHO_NdoB-like_C"/>
</dbReference>
<keyword evidence="6" id="KW-0560">Oxidoreductase</keyword>
<dbReference type="Pfam" id="PF00355">
    <property type="entry name" value="Rieske"/>
    <property type="match status" value="1"/>
</dbReference>
<dbReference type="PANTHER" id="PTHR43756:SF1">
    <property type="entry name" value="3-PHENYLPROPIONATE_CINNAMIC ACID DIOXYGENASE SUBUNIT ALPHA"/>
    <property type="match status" value="1"/>
</dbReference>
<dbReference type="Proteomes" id="UP000015462">
    <property type="component" value="Unassembled WGS sequence"/>
</dbReference>
<keyword evidence="12" id="KW-1185">Reference proteome</keyword>
<evidence type="ECO:0000256" key="7">
    <source>
        <dbReference type="ARBA" id="ARBA00023004"/>
    </source>
</evidence>
<name>A0AB33Z423_9GAMM</name>
<dbReference type="PROSITE" id="PS00570">
    <property type="entry name" value="RING_HYDROXYL_ALPHA"/>
    <property type="match status" value="1"/>
</dbReference>
<organism evidence="11 12">
    <name type="scientific">Cycloclasticus pugetii</name>
    <dbReference type="NCBI Taxonomy" id="34068"/>
    <lineage>
        <taxon>Bacteria</taxon>
        <taxon>Pseudomonadati</taxon>
        <taxon>Pseudomonadota</taxon>
        <taxon>Gammaproteobacteria</taxon>
        <taxon>Thiotrichales</taxon>
        <taxon>Piscirickettsiaceae</taxon>
        <taxon>Cycloclasticus</taxon>
    </lineage>
</organism>
<keyword evidence="5 11" id="KW-0223">Dioxygenase</keyword>
<dbReference type="SUPFAM" id="SSF55961">
    <property type="entry name" value="Bet v1-like"/>
    <property type="match status" value="1"/>
</dbReference>
<dbReference type="Gene3D" id="2.102.10.10">
    <property type="entry name" value="Rieske [2Fe-2S] iron-sulphur domain"/>
    <property type="match status" value="1"/>
</dbReference>
<keyword evidence="8" id="KW-0411">Iron-sulfur</keyword>
<dbReference type="SUPFAM" id="SSF50022">
    <property type="entry name" value="ISP domain"/>
    <property type="match status" value="1"/>
</dbReference>
<dbReference type="InterPro" id="IPR015879">
    <property type="entry name" value="Ring_hydroxy_dOase_asu_C_dom"/>
</dbReference>
<gene>
    <name evidence="11" type="ORF">L196_00100</name>
</gene>
<accession>A0AB33Z423</accession>
<dbReference type="InterPro" id="IPR015881">
    <property type="entry name" value="ARHD_Rieske_2Fe_2S"/>
</dbReference>
<dbReference type="PROSITE" id="PS51296">
    <property type="entry name" value="RIESKE"/>
    <property type="match status" value="1"/>
</dbReference>
<keyword evidence="3" id="KW-0479">Metal-binding</keyword>
<keyword evidence="2" id="KW-0001">2Fe-2S</keyword>
<evidence type="ECO:0000256" key="2">
    <source>
        <dbReference type="ARBA" id="ARBA00022714"/>
    </source>
</evidence>
<dbReference type="RefSeq" id="WP_016389425.1">
    <property type="nucleotide sequence ID" value="NZ_JBLHXE010000004.1"/>
</dbReference>
<evidence type="ECO:0000256" key="6">
    <source>
        <dbReference type="ARBA" id="ARBA00023002"/>
    </source>
</evidence>
<dbReference type="Pfam" id="PF00848">
    <property type="entry name" value="Ring_hydroxyl_A"/>
    <property type="match status" value="1"/>
</dbReference>
<sequence>MKPVNKLIQQDGAIQDRAIFWDEDIYQKEMEEIFARCWLFLTHESIIPDEGDYQSTMMGEDSVVVARQKDGSIKAFVNSCTHRGNAVCFSDGGNAKSFTCPYHGWVFGMDGNLVDVPLEKQAYHNEIDKDALHLKKIRVESYKGFVFGTFDDEAPSLKDYLGGMAWYMDSFMDVPGGCELIGPPMKSILDCNWKNPTENFIGDGYHVGWAHASALEIAGGPLAIAKGNAVYDAETSGLQVTVPEGHGFGVIWEGAAALHGGPVFEAYQKWLDDRSPLIREKMGEHREKFYRGHWDAAIFPNCSFLYGTNTFKMWQPRGPHSIEVLTWTLVEKEMPDQLKQMIHTDNMLTFGTAGILESDDGENMEQCTQTNRGYSTRQGTLYLGMGKGHEYLDPELPGLVSKGWVNEAPQRGMYRRWAEFMEGKPWSELSTTAQLEQKKVGG</sequence>
<evidence type="ECO:0000256" key="5">
    <source>
        <dbReference type="ARBA" id="ARBA00022964"/>
    </source>
</evidence>
<evidence type="ECO:0000313" key="12">
    <source>
        <dbReference type="Proteomes" id="UP000015462"/>
    </source>
</evidence>
<dbReference type="EMBL" id="ASHL01000001">
    <property type="protein sequence ID" value="EPD13854.1"/>
    <property type="molecule type" value="Genomic_DNA"/>
</dbReference>
<dbReference type="GO" id="GO:0051213">
    <property type="term" value="F:dioxygenase activity"/>
    <property type="evidence" value="ECO:0007669"/>
    <property type="project" value="UniProtKB-KW"/>
</dbReference>
<dbReference type="GO" id="GO:0005506">
    <property type="term" value="F:iron ion binding"/>
    <property type="evidence" value="ECO:0007669"/>
    <property type="project" value="InterPro"/>
</dbReference>
<keyword evidence="4" id="KW-0058">Aromatic hydrocarbons catabolism</keyword>
<dbReference type="Gene3D" id="3.90.380.10">
    <property type="entry name" value="Naphthalene 1,2-dioxygenase Alpha Subunit, Chain A, domain 1"/>
    <property type="match status" value="1"/>
</dbReference>
<keyword evidence="7" id="KW-0408">Iron</keyword>
<dbReference type="PANTHER" id="PTHR43756">
    <property type="entry name" value="CHOLINE MONOOXYGENASE, CHLOROPLASTIC"/>
    <property type="match status" value="1"/>
</dbReference>
<evidence type="ECO:0000256" key="9">
    <source>
        <dbReference type="ARBA" id="ARBA00023027"/>
    </source>
</evidence>
<comment type="similarity">
    <text evidence="1">Belongs to the bacterial ring-hydroxylating dioxygenase alpha subunit family.</text>
</comment>
<dbReference type="AlphaFoldDB" id="A0AB33Z423"/>
<dbReference type="CDD" id="cd08881">
    <property type="entry name" value="RHO_alpha_C_NDO-like"/>
    <property type="match status" value="1"/>
</dbReference>
<evidence type="ECO:0000256" key="1">
    <source>
        <dbReference type="ARBA" id="ARBA00008751"/>
    </source>
</evidence>
<dbReference type="PRINTS" id="PR00090">
    <property type="entry name" value="RNGDIOXGNASE"/>
</dbReference>
<feature type="domain" description="Rieske" evidence="10">
    <location>
        <begin position="38"/>
        <end position="148"/>
    </location>
</feature>
<evidence type="ECO:0000256" key="3">
    <source>
        <dbReference type="ARBA" id="ARBA00022723"/>
    </source>
</evidence>
<dbReference type="InterPro" id="IPR001663">
    <property type="entry name" value="Rng_hydr_dOase-A"/>
</dbReference>
<evidence type="ECO:0000313" key="11">
    <source>
        <dbReference type="EMBL" id="EPD13854.1"/>
    </source>
</evidence>
<keyword evidence="9" id="KW-0520">NAD</keyword>
<proteinExistence type="inferred from homology"/>